<dbReference type="InterPro" id="IPR039327">
    <property type="entry name" value="CON7-like"/>
</dbReference>
<feature type="transmembrane region" description="Helical" evidence="1">
    <location>
        <begin position="12"/>
        <end position="35"/>
    </location>
</feature>
<keyword evidence="1" id="KW-0812">Transmembrane</keyword>
<organism evidence="2 3">
    <name type="scientific">Phaeomoniella chlamydospora</name>
    <name type="common">Phaeoacremonium chlamydosporum</name>
    <dbReference type="NCBI Taxonomy" id="158046"/>
    <lineage>
        <taxon>Eukaryota</taxon>
        <taxon>Fungi</taxon>
        <taxon>Dikarya</taxon>
        <taxon>Ascomycota</taxon>
        <taxon>Pezizomycotina</taxon>
        <taxon>Eurotiomycetes</taxon>
        <taxon>Chaetothyriomycetidae</taxon>
        <taxon>Phaeomoniellales</taxon>
        <taxon>Phaeomoniellaceae</taxon>
        <taxon>Phaeomoniella</taxon>
    </lineage>
</organism>
<evidence type="ECO:0008006" key="4">
    <source>
        <dbReference type="Google" id="ProtNLM"/>
    </source>
</evidence>
<sequence>MLRPFSASLEWVLTSITMAEIGVIASVIGVAGAGFRLSLILNAVGAEVANAGVEIHTISKGVTLFSLMLKQVGQHLQSPQSVHSSEAIETAQTITHECQLVFDEISEMLDKVQTRKRDGTPSPTIQQRFKWCFKKHRVTYLLAQLESLKMSLLVMLQILQLGKLMVTPPHSEAKQDVAQKEDTIQQERAETQNIVIVRFWAISRLDRLYHAAEQEDIADRKTELEAYNQTVLEGTQPQLAIEAPPSPTSSALIRLPTVSLGELDQTLNRIKDSPRDMIQVSESVIDPLLQRWTRCYDILGHTNGRATNGPKFTPSVHDLIREAAKAS</sequence>
<keyword evidence="1" id="KW-0472">Membrane</keyword>
<accession>A0A0G2GMD7</accession>
<evidence type="ECO:0000256" key="1">
    <source>
        <dbReference type="SAM" id="Phobius"/>
    </source>
</evidence>
<evidence type="ECO:0000313" key="3">
    <source>
        <dbReference type="Proteomes" id="UP000053317"/>
    </source>
</evidence>
<gene>
    <name evidence="2" type="ORF">UCRPC4_g05228</name>
</gene>
<protein>
    <recommendedName>
        <fullName evidence="4">Fungal N-terminal domain-containing protein</fullName>
    </recommendedName>
</protein>
<dbReference type="PANTHER" id="PTHR36167">
    <property type="entry name" value="C2H2 FINGER DOMAIN TRANSCRIPTION FACTOR (EUROFUNG)-RELATED"/>
    <property type="match status" value="1"/>
</dbReference>
<keyword evidence="3" id="KW-1185">Reference proteome</keyword>
<evidence type="ECO:0000313" key="2">
    <source>
        <dbReference type="EMBL" id="KKY18025.1"/>
    </source>
</evidence>
<proteinExistence type="predicted"/>
<reference evidence="2 3" key="1">
    <citation type="submission" date="2015-05" db="EMBL/GenBank/DDBJ databases">
        <title>Distinctive expansion of gene families associated with plant cell wall degradation and secondary metabolism in the genomes of grapevine trunk pathogens.</title>
        <authorList>
            <person name="Lawrence D.P."/>
            <person name="Travadon R."/>
            <person name="Rolshausen P.E."/>
            <person name="Baumgartner K."/>
        </authorList>
    </citation>
    <scope>NUCLEOTIDE SEQUENCE [LARGE SCALE GENOMIC DNA]</scope>
    <source>
        <strain evidence="2">UCRPC4</strain>
    </source>
</reference>
<dbReference type="EMBL" id="LCWF01000133">
    <property type="protein sequence ID" value="KKY18025.1"/>
    <property type="molecule type" value="Genomic_DNA"/>
</dbReference>
<comment type="caution">
    <text evidence="2">The sequence shown here is derived from an EMBL/GenBank/DDBJ whole genome shotgun (WGS) entry which is preliminary data.</text>
</comment>
<dbReference type="AlphaFoldDB" id="A0A0G2GMD7"/>
<dbReference type="OrthoDB" id="5431013at2759"/>
<keyword evidence="1" id="KW-1133">Transmembrane helix</keyword>
<reference evidence="2 3" key="2">
    <citation type="submission" date="2015-05" db="EMBL/GenBank/DDBJ databases">
        <authorList>
            <person name="Morales-Cruz A."/>
            <person name="Amrine K.C."/>
            <person name="Cantu D."/>
        </authorList>
    </citation>
    <scope>NUCLEOTIDE SEQUENCE [LARGE SCALE GENOMIC DNA]</scope>
    <source>
        <strain evidence="2">UCRPC4</strain>
    </source>
</reference>
<name>A0A0G2GMD7_PHACM</name>
<dbReference type="Proteomes" id="UP000053317">
    <property type="component" value="Unassembled WGS sequence"/>
</dbReference>
<dbReference type="GO" id="GO:0006355">
    <property type="term" value="P:regulation of DNA-templated transcription"/>
    <property type="evidence" value="ECO:0007669"/>
    <property type="project" value="InterPro"/>
</dbReference>
<dbReference type="PANTHER" id="PTHR36167:SF3">
    <property type="entry name" value="C2H2 FINGER DOMAIN TRANSCRIPTION FACTOR (EUROFUNG)-RELATED"/>
    <property type="match status" value="1"/>
</dbReference>